<protein>
    <submittedName>
        <fullName evidence="2">Ribonuclease E inhibitor RraB</fullName>
    </submittedName>
</protein>
<dbReference type="Pfam" id="PF06877">
    <property type="entry name" value="RraB"/>
    <property type="match status" value="1"/>
</dbReference>
<accession>A0A833GZZ4</accession>
<dbReference type="InterPro" id="IPR009671">
    <property type="entry name" value="RraB_dom"/>
</dbReference>
<dbReference type="Proteomes" id="UP000460298">
    <property type="component" value="Unassembled WGS sequence"/>
</dbReference>
<dbReference type="InterPro" id="IPR036701">
    <property type="entry name" value="RraB-like_sf"/>
</dbReference>
<comment type="caution">
    <text evidence="2">The sequence shown here is derived from an EMBL/GenBank/DDBJ whole genome shotgun (WGS) entry which is preliminary data.</text>
</comment>
<gene>
    <name evidence="2" type="ORF">F9K24_13705</name>
</gene>
<reference evidence="2 3" key="1">
    <citation type="submission" date="2019-10" db="EMBL/GenBank/DDBJ databases">
        <title>Extracellular Electron Transfer in a Candidatus Methanoperedens spp. Enrichment Culture.</title>
        <authorList>
            <person name="Berger S."/>
            <person name="Rangel Shaw D."/>
            <person name="Berben T."/>
            <person name="In 'T Zandt M."/>
            <person name="Frank J."/>
            <person name="Reimann J."/>
            <person name="Jetten M.S.M."/>
            <person name="Welte C.U."/>
        </authorList>
    </citation>
    <scope>NUCLEOTIDE SEQUENCE [LARGE SCALE GENOMIC DNA]</scope>
    <source>
        <strain evidence="2">SB12</strain>
    </source>
</reference>
<sequence>MIERSKLVDMFAGIRQNTQWAIDGPMLWGYFFVDPNRDKLEGLGGLLAEKGYRVVEIRRDDDAPIFWLHVEKVEIHDVDSLEKRNNELYDLAERLSIQTYDGMDVGPVPEQ</sequence>
<dbReference type="EMBL" id="WBUI01000014">
    <property type="protein sequence ID" value="KAB2931294.1"/>
    <property type="molecule type" value="Genomic_DNA"/>
</dbReference>
<name>A0A833GZZ4_9LEPT</name>
<evidence type="ECO:0000259" key="1">
    <source>
        <dbReference type="Pfam" id="PF06877"/>
    </source>
</evidence>
<evidence type="ECO:0000313" key="2">
    <source>
        <dbReference type="EMBL" id="KAB2931294.1"/>
    </source>
</evidence>
<proteinExistence type="predicted"/>
<dbReference type="SUPFAM" id="SSF89946">
    <property type="entry name" value="Hypothetical protein VC0424"/>
    <property type="match status" value="1"/>
</dbReference>
<dbReference type="AlphaFoldDB" id="A0A833GZZ4"/>
<organism evidence="2 3">
    <name type="scientific">Leptonema illini</name>
    <dbReference type="NCBI Taxonomy" id="183"/>
    <lineage>
        <taxon>Bacteria</taxon>
        <taxon>Pseudomonadati</taxon>
        <taxon>Spirochaetota</taxon>
        <taxon>Spirochaetia</taxon>
        <taxon>Leptospirales</taxon>
        <taxon>Leptospiraceae</taxon>
        <taxon>Leptonema</taxon>
    </lineage>
</organism>
<evidence type="ECO:0000313" key="3">
    <source>
        <dbReference type="Proteomes" id="UP000460298"/>
    </source>
</evidence>
<feature type="domain" description="Regulator of ribonuclease activity B" evidence="1">
    <location>
        <begin position="22"/>
        <end position="105"/>
    </location>
</feature>